<feature type="transmembrane region" description="Helical" evidence="1">
    <location>
        <begin position="152"/>
        <end position="173"/>
    </location>
</feature>
<dbReference type="PANTHER" id="PTHR30590:SF2">
    <property type="entry name" value="INNER MEMBRANE PROTEIN"/>
    <property type="match status" value="1"/>
</dbReference>
<feature type="transmembrane region" description="Helical" evidence="1">
    <location>
        <begin position="366"/>
        <end position="389"/>
    </location>
</feature>
<dbReference type="Proteomes" id="UP000587415">
    <property type="component" value="Unassembled WGS sequence"/>
</dbReference>
<dbReference type="InterPro" id="IPR052529">
    <property type="entry name" value="Bact_Transport_Assoc"/>
</dbReference>
<name>A0A7X6BNI8_9CAUL</name>
<keyword evidence="1" id="KW-0812">Transmembrane</keyword>
<feature type="transmembrane region" description="Helical" evidence="1">
    <location>
        <begin position="130"/>
        <end position="147"/>
    </location>
</feature>
<organism evidence="3 4">
    <name type="scientific">Brevundimonas alba</name>
    <dbReference type="NCBI Taxonomy" id="74314"/>
    <lineage>
        <taxon>Bacteria</taxon>
        <taxon>Pseudomonadati</taxon>
        <taxon>Pseudomonadota</taxon>
        <taxon>Alphaproteobacteria</taxon>
        <taxon>Caulobacterales</taxon>
        <taxon>Caulobacteraceae</taxon>
        <taxon>Brevundimonas</taxon>
    </lineage>
</organism>
<comment type="caution">
    <text evidence="3">The sequence shown here is derived from an EMBL/GenBank/DDBJ whole genome shotgun (WGS) entry which is preliminary data.</text>
</comment>
<evidence type="ECO:0000313" key="3">
    <source>
        <dbReference type="EMBL" id="NJC40506.1"/>
    </source>
</evidence>
<feature type="transmembrane region" description="Helical" evidence="1">
    <location>
        <begin position="107"/>
        <end position="124"/>
    </location>
</feature>
<dbReference type="RefSeq" id="WP_245161409.1">
    <property type="nucleotide sequence ID" value="NZ_JAATJM010000001.1"/>
</dbReference>
<feature type="transmembrane region" description="Helical" evidence="1">
    <location>
        <begin position="333"/>
        <end position="354"/>
    </location>
</feature>
<dbReference type="PANTHER" id="PTHR30590">
    <property type="entry name" value="INNER MEMBRANE PROTEIN"/>
    <property type="match status" value="1"/>
</dbReference>
<keyword evidence="4" id="KW-1185">Reference proteome</keyword>
<proteinExistence type="predicted"/>
<feature type="transmembrane region" description="Helical" evidence="1">
    <location>
        <begin position="79"/>
        <end position="95"/>
    </location>
</feature>
<feature type="transmembrane region" description="Helical" evidence="1">
    <location>
        <begin position="301"/>
        <end position="321"/>
    </location>
</feature>
<keyword evidence="1" id="KW-0472">Membrane</keyword>
<evidence type="ECO:0000259" key="2">
    <source>
        <dbReference type="Pfam" id="PF04235"/>
    </source>
</evidence>
<reference evidence="3 4" key="1">
    <citation type="submission" date="2020-03" db="EMBL/GenBank/DDBJ databases">
        <title>Genomic Encyclopedia of Type Strains, Phase IV (KMG-IV): sequencing the most valuable type-strain genomes for metagenomic binning, comparative biology and taxonomic classification.</title>
        <authorList>
            <person name="Goeker M."/>
        </authorList>
    </citation>
    <scope>NUCLEOTIDE SEQUENCE [LARGE SCALE GENOMIC DNA]</scope>
    <source>
        <strain evidence="3 4">DSM 4736</strain>
    </source>
</reference>
<dbReference type="Pfam" id="PF04235">
    <property type="entry name" value="DUF418"/>
    <property type="match status" value="1"/>
</dbReference>
<feature type="domain" description="DUF418" evidence="2">
    <location>
        <begin position="261"/>
        <end position="404"/>
    </location>
</feature>
<evidence type="ECO:0000313" key="4">
    <source>
        <dbReference type="Proteomes" id="UP000587415"/>
    </source>
</evidence>
<dbReference type="AlphaFoldDB" id="A0A7X6BNI8"/>
<gene>
    <name evidence="3" type="ORF">GGQ87_000764</name>
</gene>
<feature type="transmembrane region" description="Helical" evidence="1">
    <location>
        <begin position="224"/>
        <end position="248"/>
    </location>
</feature>
<accession>A0A7X6BNI8</accession>
<dbReference type="InterPro" id="IPR007349">
    <property type="entry name" value="DUF418"/>
</dbReference>
<feature type="transmembrane region" description="Helical" evidence="1">
    <location>
        <begin position="28"/>
        <end position="48"/>
    </location>
</feature>
<evidence type="ECO:0000256" key="1">
    <source>
        <dbReference type="SAM" id="Phobius"/>
    </source>
</evidence>
<feature type="transmembrane region" description="Helical" evidence="1">
    <location>
        <begin position="260"/>
        <end position="281"/>
    </location>
</feature>
<sequence>MAAAEMTQTQPALAPVAPKDRIFNLDMLRGWAILGILAVNAMAFAWPISAEMGGAKPFAMEGANLVGHWVTDVFFADKFRTLFTMLFGVSVFLVGGERSDAARGKLLRRRLLWLGVFGLIHGLAFWYGDILLHYAYCGFLVMLVRSWPAKRLLWVGGLITAMWAIIAVAVPVLGPMVMASMGPEFQAQFKANQPKVSTDEIMATVELFRSGYVPAMMENAKGWAMVQFFSLFLIPISVPLMMLGLGLFKSGYLFGRSPAWIYVLVAAFGAANLALFGYYAWTELNGGALPLEGLDSALGGAAPLITLGYVSALILLTRFGLKMITSVLVPVGRMAFTNYLTQTLIMTSLFYMPWGPLWFGTMGPGALWGVVGAIWIVQLIWSPLWLSVFQMGPLEWVWRCLTYGRMVPIRKTAAVRADPVSV</sequence>
<dbReference type="EMBL" id="JAATJM010000001">
    <property type="protein sequence ID" value="NJC40506.1"/>
    <property type="molecule type" value="Genomic_DNA"/>
</dbReference>
<protein>
    <recommendedName>
        <fullName evidence="2">DUF418 domain-containing protein</fullName>
    </recommendedName>
</protein>
<keyword evidence="1" id="KW-1133">Transmembrane helix</keyword>